<accession>A0A3N4IGX2</accession>
<reference evidence="2 3" key="1">
    <citation type="journal article" date="2018" name="Nat. Ecol. Evol.">
        <title>Pezizomycetes genomes reveal the molecular basis of ectomycorrhizal truffle lifestyle.</title>
        <authorList>
            <person name="Murat C."/>
            <person name="Payen T."/>
            <person name="Noel B."/>
            <person name="Kuo A."/>
            <person name="Morin E."/>
            <person name="Chen J."/>
            <person name="Kohler A."/>
            <person name="Krizsan K."/>
            <person name="Balestrini R."/>
            <person name="Da Silva C."/>
            <person name="Montanini B."/>
            <person name="Hainaut M."/>
            <person name="Levati E."/>
            <person name="Barry K.W."/>
            <person name="Belfiori B."/>
            <person name="Cichocki N."/>
            <person name="Clum A."/>
            <person name="Dockter R.B."/>
            <person name="Fauchery L."/>
            <person name="Guy J."/>
            <person name="Iotti M."/>
            <person name="Le Tacon F."/>
            <person name="Lindquist E.A."/>
            <person name="Lipzen A."/>
            <person name="Malagnac F."/>
            <person name="Mello A."/>
            <person name="Molinier V."/>
            <person name="Miyauchi S."/>
            <person name="Poulain J."/>
            <person name="Riccioni C."/>
            <person name="Rubini A."/>
            <person name="Sitrit Y."/>
            <person name="Splivallo R."/>
            <person name="Traeger S."/>
            <person name="Wang M."/>
            <person name="Zifcakova L."/>
            <person name="Wipf D."/>
            <person name="Zambonelli A."/>
            <person name="Paolocci F."/>
            <person name="Nowrousian M."/>
            <person name="Ottonello S."/>
            <person name="Baldrian P."/>
            <person name="Spatafora J.W."/>
            <person name="Henrissat B."/>
            <person name="Nagy L.G."/>
            <person name="Aury J.M."/>
            <person name="Wincker P."/>
            <person name="Grigoriev I.V."/>
            <person name="Bonfante P."/>
            <person name="Martin F.M."/>
        </authorList>
    </citation>
    <scope>NUCLEOTIDE SEQUENCE [LARGE SCALE GENOMIC DNA]</scope>
    <source>
        <strain evidence="2 3">RN42</strain>
    </source>
</reference>
<dbReference type="PANTHER" id="PTHR33096:SF1">
    <property type="entry name" value="CXC1-LIKE CYSTEINE CLUSTER ASSOCIATED WITH KDZ TRANSPOSASES DOMAIN-CONTAINING PROTEIN"/>
    <property type="match status" value="1"/>
</dbReference>
<keyword evidence="3" id="KW-1185">Reference proteome</keyword>
<dbReference type="PANTHER" id="PTHR33096">
    <property type="entry name" value="CXC2 DOMAIN-CONTAINING PROTEIN"/>
    <property type="match status" value="1"/>
</dbReference>
<dbReference type="Proteomes" id="UP000275078">
    <property type="component" value="Unassembled WGS sequence"/>
</dbReference>
<gene>
    <name evidence="2" type="ORF">BJ508DRAFT_303276</name>
</gene>
<dbReference type="AlphaFoldDB" id="A0A3N4IGX2"/>
<sequence length="1268" mass="144468">MVYPRNLSKLAINRVKRIERDRERKQNRERCARTTLYGGEVVWGKSRGKSKHVSKKDASVLQKTRVDLLAKEITFAKRSLSNYDKEARPNIDVSGGGTFEFDAGDDFGFDDNRFGEHIQIGLVNTVKRETDILIERRAKRRIIKQYAKEQMENVEIQERIIPALGRTWADNAMYGCGCLERDKTNIRLYFMDILTLACEYRVLQKCRCEHWSARLIVQGFFPTKARPGVAISIDLMELFLSFVTNGPFSKQGNAFAIRQFHRYKFRFEPLKRYDEIFRAAVPFYLRVRRWRDDSLNRAHNEFFKTFASLNMFQNRSEPTDLPQNSTSTVDKVGGNTTDITSAERNGSDTLMTDGAETEALTTTSSPHEGETQVGSVPKASSEVYPRITLGTLVSQCPACFYRKPGDDGPVICGLDGNMQHCRYAHVGKSIMNSLEYGLRYFFPVMSNEKERVNAISQVVAGTICEHNFKATAKPATMTFKDETGLLMIVCRHDMPLRFLNIYAGERLGWVVYTLEHFVNVLEKEVGKLDLILLYDIACQLSPYIKNRHPKFAERITVAVNKFHGYAHEFRCQELFGQHQTARIGQSDGEGTERVWALLRTLVASGRISTTPNRILYIETLSSAIMFRKRMNLGSSLWHRYKRNVSLLERLKRDFKDILEKEVKDGHGNKAVVTKEFLREQHLRQREYFTKTSPLVGKPNLVLFELLKEEMDLIAVHKRVQTQYEGRVLSEEEKDQYRAALFNAQIFRREEVTEKIEAELKKANQTREEWEPGSERWAMAAKASNQEQRVFSAIMHEQALLAKQAEKVAKDPPVDPAILAGIDRLVKNAIAVTDRQIAILHSDRSEWVKGKPLFDRQFQFQKLAELKSIYSTILQSAASRALALRRVKAHVFGGKSSSRLMSSIHKSHASMSKDIAKFNKLIEQVPGYEEYKLKLESFNGADDLTPGMESEKARDVLFHLHILNTDLLGTGDGPRTYWAASEDVRVGISLQLQIDRTEEELVLLKLEWERHVAYTFNLLRGLLLFVIRPPRQDALCVPETYRILWEEVQAGQNLLDASEQAKKKFGPDILPVGKLPALMSVLLKRLRSHYCHPDFLPRPVDNSVPQQPVMPEAPAEAEAAENAAADLDGMMEEIMADPLNELQDLYIFGGPKRDPSVTRQGEHVSNSTNRTNAVVEANQPVKVEERDVELMVFPEDEPEALRVEVDADVDSSDDEGNERTHTAFTQNIIALDEAAEFDKMVETSDKALDEVADLFFGLAVAPDDTVLQF</sequence>
<dbReference type="Pfam" id="PF18758">
    <property type="entry name" value="KDZ"/>
    <property type="match status" value="1"/>
</dbReference>
<evidence type="ECO:0000256" key="1">
    <source>
        <dbReference type="SAM" id="MobiDB-lite"/>
    </source>
</evidence>
<evidence type="ECO:0000313" key="3">
    <source>
        <dbReference type="Proteomes" id="UP000275078"/>
    </source>
</evidence>
<evidence type="ECO:0008006" key="4">
    <source>
        <dbReference type="Google" id="ProtNLM"/>
    </source>
</evidence>
<proteinExistence type="predicted"/>
<dbReference type="InterPro" id="IPR040521">
    <property type="entry name" value="KDZ"/>
</dbReference>
<feature type="compositionally biased region" description="Polar residues" evidence="1">
    <location>
        <begin position="315"/>
        <end position="350"/>
    </location>
</feature>
<evidence type="ECO:0000313" key="2">
    <source>
        <dbReference type="EMBL" id="RPA84876.1"/>
    </source>
</evidence>
<dbReference type="STRING" id="1160509.A0A3N4IGX2"/>
<name>A0A3N4IGX2_ASCIM</name>
<feature type="region of interest" description="Disordered" evidence="1">
    <location>
        <begin position="315"/>
        <end position="377"/>
    </location>
</feature>
<protein>
    <recommendedName>
        <fullName evidence="4">CxC1-like cysteine cluster associated with KDZ transposases domain-containing protein</fullName>
    </recommendedName>
</protein>
<dbReference type="EMBL" id="ML119656">
    <property type="protein sequence ID" value="RPA84876.1"/>
    <property type="molecule type" value="Genomic_DNA"/>
</dbReference>
<organism evidence="2 3">
    <name type="scientific">Ascobolus immersus RN42</name>
    <dbReference type="NCBI Taxonomy" id="1160509"/>
    <lineage>
        <taxon>Eukaryota</taxon>
        <taxon>Fungi</taxon>
        <taxon>Dikarya</taxon>
        <taxon>Ascomycota</taxon>
        <taxon>Pezizomycotina</taxon>
        <taxon>Pezizomycetes</taxon>
        <taxon>Pezizales</taxon>
        <taxon>Ascobolaceae</taxon>
        <taxon>Ascobolus</taxon>
    </lineage>
</organism>
<dbReference type="OrthoDB" id="5282763at2759"/>